<name>G7DTQ0_MIXOS</name>
<feature type="compositionally biased region" description="Basic and acidic residues" evidence="1">
    <location>
        <begin position="442"/>
        <end position="463"/>
    </location>
</feature>
<proteinExistence type="predicted"/>
<feature type="region of interest" description="Disordered" evidence="1">
    <location>
        <begin position="565"/>
        <end position="651"/>
    </location>
</feature>
<feature type="region of interest" description="Disordered" evidence="1">
    <location>
        <begin position="294"/>
        <end position="326"/>
    </location>
</feature>
<dbReference type="InParanoid" id="G7DTQ0"/>
<protein>
    <recommendedName>
        <fullName evidence="6">REJ domain-containing protein</fullName>
    </recommendedName>
</protein>
<sequence length="651" mass="70260">MRTAGLGLLVLATRIARAEAQEGEPTAAVSSLLASISSAAALGTIDPASNQAVTVEPSTSTSRRHTKSSSSMAEVTTTTETYNDGSYTPWQASTSSTSTAISSAASQVTTTTSYQQYAQSYSSSTTRGTSNPSTVSVSALFTPTASAQSASDNTSTTSDNFKRIGLPVIVIAVAVLILIAMGFLFYRSRRRWAEEELQRAIIGLPARKKSVLRPGSWIAPSERDAASIRAASALSWRADSRMAWNGEELAAGAAFGRGPAAHAGNQDEMEEINNAGMGASGPSLEARDRYATEETDNERGWAWGAGPGYTQPQSYVAGGKRFDVPPDSRLARQLAQNASTSDDNPYHDQSLDEMMADARTAHHPYDPQYEGPPLEQERGVFRSASQALLSTVRTRSQSSRQPNATPRSRLHDIRPSYLESSPGPVYGSRSRQESGQALLGHDTPDGTPRRSHETPRRSHDAPRYPEATIPAPQFGAHQDLQRSHGPLPQPPSAALNATPQKRLPPSLLPHRADASMMPVSPSTAPSLFYSGPPTPARAPGVPMPQYNPLPSAYSLSGIANLVYSQDDQPQSGNYTDVPARKMRRPASNRSLRQREQDRDYSRRSGDYANPRISHERSLPQRPQEPNERTYALDQSVSYGGYDDDDGASHAY</sequence>
<feature type="transmembrane region" description="Helical" evidence="2">
    <location>
        <begin position="164"/>
        <end position="186"/>
    </location>
</feature>
<feature type="signal peptide" evidence="3">
    <location>
        <begin position="1"/>
        <end position="20"/>
    </location>
</feature>
<evidence type="ECO:0008006" key="6">
    <source>
        <dbReference type="Google" id="ProtNLM"/>
    </source>
</evidence>
<keyword evidence="2" id="KW-0472">Membrane</keyword>
<keyword evidence="2" id="KW-0812">Transmembrane</keyword>
<comment type="caution">
    <text evidence="4">The sequence shown here is derived from an EMBL/GenBank/DDBJ whole genome shotgun (WGS) entry which is preliminary data.</text>
</comment>
<feature type="chain" id="PRO_5009955522" description="REJ domain-containing protein" evidence="3">
    <location>
        <begin position="21"/>
        <end position="651"/>
    </location>
</feature>
<reference evidence="4 5" key="1">
    <citation type="journal article" date="2011" name="J. Gen. Appl. Microbiol.">
        <title>Draft genome sequencing of the enigmatic basidiomycete Mixia osmundae.</title>
        <authorList>
            <person name="Nishida H."/>
            <person name="Nagatsuka Y."/>
            <person name="Sugiyama J."/>
        </authorList>
    </citation>
    <scope>NUCLEOTIDE SEQUENCE [LARGE SCALE GENOMIC DNA]</scope>
    <source>
        <strain evidence="5">CBS 9802 / IAM 14324 / JCM 22182 / KY 12970</strain>
    </source>
</reference>
<feature type="region of interest" description="Disordered" evidence="1">
    <location>
        <begin position="389"/>
        <end position="519"/>
    </location>
</feature>
<keyword evidence="3" id="KW-0732">Signal</keyword>
<dbReference type="EMBL" id="BABT02000026">
    <property type="protein sequence ID" value="GAA93960.1"/>
    <property type="molecule type" value="Genomic_DNA"/>
</dbReference>
<accession>G7DTQ0</accession>
<feature type="compositionally biased region" description="Polar residues" evidence="1">
    <location>
        <begin position="565"/>
        <end position="574"/>
    </location>
</feature>
<evidence type="ECO:0000256" key="3">
    <source>
        <dbReference type="SAM" id="SignalP"/>
    </source>
</evidence>
<keyword evidence="2" id="KW-1133">Transmembrane helix</keyword>
<keyword evidence="5" id="KW-1185">Reference proteome</keyword>
<feature type="compositionally biased region" description="Low complexity" evidence="1">
    <location>
        <begin position="390"/>
        <end position="401"/>
    </location>
</feature>
<evidence type="ECO:0000256" key="1">
    <source>
        <dbReference type="SAM" id="MobiDB-lite"/>
    </source>
</evidence>
<feature type="compositionally biased region" description="Basic and acidic residues" evidence="1">
    <location>
        <begin position="592"/>
        <end position="605"/>
    </location>
</feature>
<dbReference type="Proteomes" id="UP000009131">
    <property type="component" value="Unassembled WGS sequence"/>
</dbReference>
<feature type="region of interest" description="Disordered" evidence="1">
    <location>
        <begin position="51"/>
        <end position="89"/>
    </location>
</feature>
<gene>
    <name evidence="4" type="primary">Mo00606</name>
    <name evidence="4" type="ORF">E5Q_00606</name>
</gene>
<organism evidence="4 5">
    <name type="scientific">Mixia osmundae (strain CBS 9802 / IAM 14324 / JCM 22182 / KY 12970)</name>
    <dbReference type="NCBI Taxonomy" id="764103"/>
    <lineage>
        <taxon>Eukaryota</taxon>
        <taxon>Fungi</taxon>
        <taxon>Dikarya</taxon>
        <taxon>Basidiomycota</taxon>
        <taxon>Pucciniomycotina</taxon>
        <taxon>Mixiomycetes</taxon>
        <taxon>Mixiales</taxon>
        <taxon>Mixiaceae</taxon>
        <taxon>Mixia</taxon>
    </lineage>
</organism>
<dbReference type="AlphaFoldDB" id="G7DTQ0"/>
<evidence type="ECO:0000256" key="2">
    <source>
        <dbReference type="SAM" id="Phobius"/>
    </source>
</evidence>
<evidence type="ECO:0000313" key="5">
    <source>
        <dbReference type="Proteomes" id="UP000009131"/>
    </source>
</evidence>
<dbReference type="HOGENOM" id="CLU_420960_0_0_1"/>
<reference evidence="4 5" key="2">
    <citation type="journal article" date="2012" name="Open Biol.">
        <title>Characteristics of nucleosomes and linker DNA regions on the genome of the basidiomycete Mixia osmundae revealed by mono- and dinucleosome mapping.</title>
        <authorList>
            <person name="Nishida H."/>
            <person name="Kondo S."/>
            <person name="Matsumoto T."/>
            <person name="Suzuki Y."/>
            <person name="Yoshikawa H."/>
            <person name="Taylor T.D."/>
            <person name="Sugiyama J."/>
        </authorList>
    </citation>
    <scope>NUCLEOTIDE SEQUENCE [LARGE SCALE GENOMIC DNA]</scope>
    <source>
        <strain evidence="5">CBS 9802 / IAM 14324 / JCM 22182 / KY 12970</strain>
    </source>
</reference>
<evidence type="ECO:0000313" key="4">
    <source>
        <dbReference type="EMBL" id="GAA93960.1"/>
    </source>
</evidence>
<feature type="compositionally biased region" description="Polar residues" evidence="1">
    <location>
        <begin position="72"/>
        <end position="89"/>
    </location>
</feature>
<dbReference type="RefSeq" id="XP_014570245.1">
    <property type="nucleotide sequence ID" value="XM_014714759.1"/>
</dbReference>